<evidence type="ECO:0000259" key="6">
    <source>
        <dbReference type="Pfam" id="PF01103"/>
    </source>
</evidence>
<feature type="domain" description="Bacterial surface antigen (D15)" evidence="6">
    <location>
        <begin position="340"/>
        <end position="731"/>
    </location>
</feature>
<organism evidence="8 9">
    <name type="scientific">Candidatus Cryptobacteroides excrementavium</name>
    <dbReference type="NCBI Taxonomy" id="2840759"/>
    <lineage>
        <taxon>Bacteria</taxon>
        <taxon>Pseudomonadati</taxon>
        <taxon>Bacteroidota</taxon>
        <taxon>Bacteroidia</taxon>
        <taxon>Bacteroidales</taxon>
        <taxon>Candidatus Cryptobacteroides</taxon>
    </lineage>
</organism>
<evidence type="ECO:0000256" key="2">
    <source>
        <dbReference type="ARBA" id="ARBA00022692"/>
    </source>
</evidence>
<dbReference type="AlphaFoldDB" id="A0A9D9NRP4"/>
<comment type="subcellular location">
    <subcellularLocation>
        <location evidence="1">Membrane</location>
    </subcellularLocation>
</comment>
<evidence type="ECO:0000256" key="1">
    <source>
        <dbReference type="ARBA" id="ARBA00004370"/>
    </source>
</evidence>
<reference evidence="8" key="2">
    <citation type="journal article" date="2021" name="PeerJ">
        <title>Extensive microbial diversity within the chicken gut microbiome revealed by metagenomics and culture.</title>
        <authorList>
            <person name="Gilroy R."/>
            <person name="Ravi A."/>
            <person name="Getino M."/>
            <person name="Pursley I."/>
            <person name="Horton D.L."/>
            <person name="Alikhan N.F."/>
            <person name="Baker D."/>
            <person name="Gharbi K."/>
            <person name="Hall N."/>
            <person name="Watson M."/>
            <person name="Adriaenssens E.M."/>
            <person name="Foster-Nyarko E."/>
            <person name="Jarju S."/>
            <person name="Secka A."/>
            <person name="Antonio M."/>
            <person name="Oren A."/>
            <person name="Chaudhuri R.R."/>
            <person name="La Ragione R."/>
            <person name="Hildebrand F."/>
            <person name="Pallen M.J."/>
        </authorList>
    </citation>
    <scope>NUCLEOTIDE SEQUENCE</scope>
    <source>
        <strain evidence="8">B2-16538</strain>
    </source>
</reference>
<dbReference type="InterPro" id="IPR000184">
    <property type="entry name" value="Bac_surfAg_D15"/>
</dbReference>
<evidence type="ECO:0000256" key="5">
    <source>
        <dbReference type="ARBA" id="ARBA00023237"/>
    </source>
</evidence>
<name>A0A9D9NRP4_9BACT</name>
<keyword evidence="4" id="KW-0472">Membrane</keyword>
<gene>
    <name evidence="8" type="ORF">IAB78_04000</name>
</gene>
<dbReference type="EMBL" id="JADILX010000070">
    <property type="protein sequence ID" value="MBO8485571.1"/>
    <property type="molecule type" value="Genomic_DNA"/>
</dbReference>
<dbReference type="InterPro" id="IPR010827">
    <property type="entry name" value="BamA/TamA_POTRA"/>
</dbReference>
<protein>
    <submittedName>
        <fullName evidence="8">BamA/TamA family outer membrane protein</fullName>
    </submittedName>
</protein>
<dbReference type="Pfam" id="PF01103">
    <property type="entry name" value="Omp85"/>
    <property type="match status" value="1"/>
</dbReference>
<dbReference type="PROSITE" id="PS51257">
    <property type="entry name" value="PROKAR_LIPOPROTEIN"/>
    <property type="match status" value="1"/>
</dbReference>
<dbReference type="Gene3D" id="2.40.160.50">
    <property type="entry name" value="membrane protein fhac: a member of the omp85/tpsb transporter family"/>
    <property type="match status" value="1"/>
</dbReference>
<dbReference type="Proteomes" id="UP000823750">
    <property type="component" value="Unassembled WGS sequence"/>
</dbReference>
<keyword evidence="3" id="KW-0732">Signal</keyword>
<feature type="domain" description="POTRA" evidence="7">
    <location>
        <begin position="97"/>
        <end position="143"/>
    </location>
</feature>
<evidence type="ECO:0000256" key="3">
    <source>
        <dbReference type="ARBA" id="ARBA00022729"/>
    </source>
</evidence>
<dbReference type="PANTHER" id="PTHR12815:SF47">
    <property type="entry name" value="TRANSLOCATION AND ASSEMBLY MODULE SUBUNIT TAMA"/>
    <property type="match status" value="1"/>
</dbReference>
<comment type="caution">
    <text evidence="8">The sequence shown here is derived from an EMBL/GenBank/DDBJ whole genome shotgun (WGS) entry which is preliminary data.</text>
</comment>
<evidence type="ECO:0000313" key="9">
    <source>
        <dbReference type="Proteomes" id="UP000823750"/>
    </source>
</evidence>
<reference evidence="8" key="1">
    <citation type="submission" date="2020-10" db="EMBL/GenBank/DDBJ databases">
        <authorList>
            <person name="Gilroy R."/>
        </authorList>
    </citation>
    <scope>NUCLEOTIDE SEQUENCE</scope>
    <source>
        <strain evidence="8">B2-16538</strain>
    </source>
</reference>
<dbReference type="Gene3D" id="3.10.20.310">
    <property type="entry name" value="membrane protein fhac"/>
    <property type="match status" value="1"/>
</dbReference>
<dbReference type="InterPro" id="IPR039910">
    <property type="entry name" value="D15-like"/>
</dbReference>
<dbReference type="GO" id="GO:0019867">
    <property type="term" value="C:outer membrane"/>
    <property type="evidence" value="ECO:0007669"/>
    <property type="project" value="InterPro"/>
</dbReference>
<sequence length="731" mass="83951">MRHLIPHIILVAAAVSMSYSCSTTRVLQDDQYRLQKNRIEVLNDRHFNVNDIEPYIKQSPNSYFIFGWNPFLNIYNWSTGKGNGWDRFVQKLGVAPVVYDPDLVESSIANITDHLKYRGYYNSRVESRIDVRKKRVKVTYLVTLGKRFPISGMTYSVPYGELATEFWKDTSAITVRKGDWLSEYSLDKEIDRGSRYFRDRGFYGFSKNYYSFEADTLTVPGSALLEMRIREYTRNESPRDAAPFRKFRIGTVSISYPQDLKIRENVLRNLNTIIPGDIYSESTVNTTYSRLSSLNMFNTVNIELNQVDTNVVDCDINLSKSRLQGFKLNVEASTNSSGLFGISPQLSYFHKNIFHGGEWLNLSFMGNFQFRPNDETRSTEFGVSAGLSFPKFLFLPYRLFKGAVPRTEVNVSYNYQNRPEYTRNIISTALGYTGNIRGRLFYQFYPLQLNIVRLFNLDTDFYNGIKNDPFMRNSYQDHFDLGSGATFQYTTNTDANPKTTYFYSRLQIDIAGNMLSLFRPLMDRDANGSGIIWNTPYSQYVKAEFSLGRTWVFGRNDGQAVATRFLAGAGYAYGNSDALPFEKHFYAGGANSLRGWQARSVGPGLSQMDRTFIIPNQTGDMKLEANIEYRFKMFWKIAGAAFIDAGNVWTIRETGSADNIPITRLTWKNFGESIAMNWGVGIRLDLNFLLLRFDMGMRIHDPARTDNRWVGPSQWLRNGNYAVHFGVGYPF</sequence>
<dbReference type="Pfam" id="PF07244">
    <property type="entry name" value="POTRA"/>
    <property type="match status" value="1"/>
</dbReference>
<dbReference type="PANTHER" id="PTHR12815">
    <property type="entry name" value="SORTING AND ASSEMBLY MACHINERY SAMM50 PROTEIN FAMILY MEMBER"/>
    <property type="match status" value="1"/>
</dbReference>
<keyword evidence="5" id="KW-0998">Cell outer membrane</keyword>
<accession>A0A9D9NRP4</accession>
<evidence type="ECO:0000313" key="8">
    <source>
        <dbReference type="EMBL" id="MBO8485571.1"/>
    </source>
</evidence>
<proteinExistence type="predicted"/>
<keyword evidence="2" id="KW-0812">Transmembrane</keyword>
<evidence type="ECO:0000256" key="4">
    <source>
        <dbReference type="ARBA" id="ARBA00023136"/>
    </source>
</evidence>
<evidence type="ECO:0000259" key="7">
    <source>
        <dbReference type="Pfam" id="PF07244"/>
    </source>
</evidence>